<keyword evidence="3" id="KW-1185">Reference proteome</keyword>
<keyword evidence="1" id="KW-0472">Membrane</keyword>
<dbReference type="Proteomes" id="UP000248410">
    <property type="component" value="Chromosome"/>
</dbReference>
<keyword evidence="1" id="KW-0812">Transmembrane</keyword>
<dbReference type="OrthoDB" id="42104at2157"/>
<evidence type="ECO:0008006" key="4">
    <source>
        <dbReference type="Google" id="ProtNLM"/>
    </source>
</evidence>
<protein>
    <recommendedName>
        <fullName evidence="4">DUF11 domain-containing protein</fullName>
    </recommendedName>
</protein>
<evidence type="ECO:0000313" key="2">
    <source>
        <dbReference type="EMBL" id="AWR97476.1"/>
    </source>
</evidence>
<reference evidence="2 3" key="1">
    <citation type="submission" date="2018-05" db="EMBL/GenBank/DDBJ databases">
        <title>Complete Genome Sequences of Extremely Thermoacidophilic, Metal-Mobilizing Type-Strain Members of the Archaeal Family Sulfolobaceae: Acidianus brierleyi DSM-1651T, Acidianus sulfidivorans DSM-18786T, Metallosphaera hakonensis DSM-7519T, and Metallosphaera prunae DSM-10039T.</title>
        <authorList>
            <person name="Counts J.A."/>
            <person name="Kelly R.M."/>
        </authorList>
    </citation>
    <scope>NUCLEOTIDE SEQUENCE [LARGE SCALE GENOMIC DNA]</scope>
    <source>
        <strain evidence="2 3">JP7</strain>
    </source>
</reference>
<dbReference type="EMBL" id="CP029288">
    <property type="protein sequence ID" value="AWR97476.1"/>
    <property type="molecule type" value="Genomic_DNA"/>
</dbReference>
<evidence type="ECO:0000256" key="1">
    <source>
        <dbReference type="SAM" id="Phobius"/>
    </source>
</evidence>
<dbReference type="RefSeq" id="WP_110380366.1">
    <property type="nucleotide sequence ID" value="NZ_CP029288.2"/>
</dbReference>
<keyword evidence="1" id="KW-1133">Transmembrane helix</keyword>
<proteinExistence type="predicted"/>
<dbReference type="AlphaFoldDB" id="A0A2U9IN98"/>
<organism evidence="2 3">
    <name type="scientific">Acidianus sulfidivorans JP7</name>
    <dbReference type="NCBI Taxonomy" id="619593"/>
    <lineage>
        <taxon>Archaea</taxon>
        <taxon>Thermoproteota</taxon>
        <taxon>Thermoprotei</taxon>
        <taxon>Sulfolobales</taxon>
        <taxon>Sulfolobaceae</taxon>
        <taxon>Acidianus</taxon>
    </lineage>
</organism>
<accession>A0A2U9IN98</accession>
<dbReference type="KEGG" id="asul:DFR86_07880"/>
<feature type="transmembrane region" description="Helical" evidence="1">
    <location>
        <begin position="6"/>
        <end position="27"/>
    </location>
</feature>
<sequence>MNSKFLLLLFIFMIILIITSSVSYLYLSGYFYSVRINGENIIIKSSNIELIKKIEVSYVNSTIIAHGNELITFNITIINNNTLLSVKLTKITVSSPFILTSESLLPILISPNSSTSIIISIKTPEYSYSSVLTILLYIENIKNI</sequence>
<evidence type="ECO:0000313" key="3">
    <source>
        <dbReference type="Proteomes" id="UP000248410"/>
    </source>
</evidence>
<gene>
    <name evidence="2" type="ORF">DFR86_07880</name>
</gene>
<dbReference type="GeneID" id="36837879"/>
<name>A0A2U9IN98_9CREN</name>